<dbReference type="EMBL" id="JAFNEN010000342">
    <property type="protein sequence ID" value="KAG8185240.1"/>
    <property type="molecule type" value="Genomic_DNA"/>
</dbReference>
<gene>
    <name evidence="1" type="ORF">JTE90_002766</name>
</gene>
<keyword evidence="2" id="KW-1185">Reference proteome</keyword>
<evidence type="ECO:0000313" key="2">
    <source>
        <dbReference type="Proteomes" id="UP000827092"/>
    </source>
</evidence>
<dbReference type="Pfam" id="PF04858">
    <property type="entry name" value="TH1"/>
    <property type="match status" value="1"/>
</dbReference>
<proteinExistence type="predicted"/>
<dbReference type="Proteomes" id="UP000827092">
    <property type="component" value="Unassembled WGS sequence"/>
</dbReference>
<comment type="caution">
    <text evidence="1">The sequence shown here is derived from an EMBL/GenBank/DDBJ whole genome shotgun (WGS) entry which is preliminary data.</text>
</comment>
<protein>
    <submittedName>
        <fullName evidence="1">Uncharacterized protein</fullName>
    </submittedName>
</protein>
<evidence type="ECO:0000313" key="1">
    <source>
        <dbReference type="EMBL" id="KAG8185240.1"/>
    </source>
</evidence>
<reference evidence="1 2" key="1">
    <citation type="journal article" date="2022" name="Nat. Ecol. Evol.">
        <title>A masculinizing supergene underlies an exaggerated male reproductive morph in a spider.</title>
        <authorList>
            <person name="Hendrickx F."/>
            <person name="De Corte Z."/>
            <person name="Sonet G."/>
            <person name="Van Belleghem S.M."/>
            <person name="Kostlbacher S."/>
            <person name="Vangestel C."/>
        </authorList>
    </citation>
    <scope>NUCLEOTIDE SEQUENCE [LARGE SCALE GENOMIC DNA]</scope>
    <source>
        <strain evidence="1">W744_W776</strain>
    </source>
</reference>
<accession>A0AAV6UNT1</accession>
<dbReference type="GO" id="GO:0005634">
    <property type="term" value="C:nucleus"/>
    <property type="evidence" value="ECO:0007669"/>
    <property type="project" value="InterPro"/>
</dbReference>
<sequence>MPQHPPPEGPGTPDKAFRKTTEDLDVLVQLEMKKMLLDRRVHLLSRGCAVSVVNYIKTCWQRQDTDISLISTL</sequence>
<dbReference type="InterPro" id="IPR006942">
    <property type="entry name" value="TH1"/>
</dbReference>
<dbReference type="GO" id="GO:0045892">
    <property type="term" value="P:negative regulation of DNA-templated transcription"/>
    <property type="evidence" value="ECO:0007669"/>
    <property type="project" value="InterPro"/>
</dbReference>
<organism evidence="1 2">
    <name type="scientific">Oedothorax gibbosus</name>
    <dbReference type="NCBI Taxonomy" id="931172"/>
    <lineage>
        <taxon>Eukaryota</taxon>
        <taxon>Metazoa</taxon>
        <taxon>Ecdysozoa</taxon>
        <taxon>Arthropoda</taxon>
        <taxon>Chelicerata</taxon>
        <taxon>Arachnida</taxon>
        <taxon>Araneae</taxon>
        <taxon>Araneomorphae</taxon>
        <taxon>Entelegynae</taxon>
        <taxon>Araneoidea</taxon>
        <taxon>Linyphiidae</taxon>
        <taxon>Erigoninae</taxon>
        <taxon>Oedothorax</taxon>
    </lineage>
</organism>
<name>A0AAV6UNT1_9ARAC</name>
<dbReference type="AlphaFoldDB" id="A0AAV6UNT1"/>